<feature type="region of interest" description="Disordered" evidence="1">
    <location>
        <begin position="1"/>
        <end position="21"/>
    </location>
</feature>
<organism evidence="2 3">
    <name type="scientific">Lipingzhangella halophila</name>
    <dbReference type="NCBI Taxonomy" id="1783352"/>
    <lineage>
        <taxon>Bacteria</taxon>
        <taxon>Bacillati</taxon>
        <taxon>Actinomycetota</taxon>
        <taxon>Actinomycetes</taxon>
        <taxon>Streptosporangiales</taxon>
        <taxon>Nocardiopsidaceae</taxon>
        <taxon>Lipingzhangella</taxon>
    </lineage>
</organism>
<evidence type="ECO:0000256" key="1">
    <source>
        <dbReference type="SAM" id="MobiDB-lite"/>
    </source>
</evidence>
<keyword evidence="3" id="KW-1185">Reference proteome</keyword>
<keyword evidence="2" id="KW-0808">Transferase</keyword>
<protein>
    <submittedName>
        <fullName evidence="2">Tetrahydrodipicolinate N-succinyltransferase</fullName>
    </submittedName>
</protein>
<dbReference type="RefSeq" id="WP_184578386.1">
    <property type="nucleotide sequence ID" value="NZ_JACHJT010000001.1"/>
</dbReference>
<dbReference type="EMBL" id="JACHJT010000001">
    <property type="protein sequence ID" value="MBB4931744.1"/>
    <property type="molecule type" value="Genomic_DNA"/>
</dbReference>
<accession>A0A7W7RGW8</accession>
<dbReference type="Proteomes" id="UP000523007">
    <property type="component" value="Unassembled WGS sequence"/>
</dbReference>
<evidence type="ECO:0000313" key="3">
    <source>
        <dbReference type="Proteomes" id="UP000523007"/>
    </source>
</evidence>
<gene>
    <name evidence="2" type="ORF">F4561_002564</name>
</gene>
<proteinExistence type="predicted"/>
<name>A0A7W7RGW8_9ACTN</name>
<evidence type="ECO:0000313" key="2">
    <source>
        <dbReference type="EMBL" id="MBB4931744.1"/>
    </source>
</evidence>
<sequence length="59" mass="5665">MATVGREPDVGSGARGDDGVVAPGQAQVVAVQLEPVAGVPAVAGAGGASFQGSSFLGRW</sequence>
<dbReference type="AlphaFoldDB" id="A0A7W7RGW8"/>
<comment type="caution">
    <text evidence="2">The sequence shown here is derived from an EMBL/GenBank/DDBJ whole genome shotgun (WGS) entry which is preliminary data.</text>
</comment>
<dbReference type="GO" id="GO:0016740">
    <property type="term" value="F:transferase activity"/>
    <property type="evidence" value="ECO:0007669"/>
    <property type="project" value="UniProtKB-KW"/>
</dbReference>
<reference evidence="2 3" key="1">
    <citation type="submission" date="2020-08" db="EMBL/GenBank/DDBJ databases">
        <title>Sequencing the genomes of 1000 actinobacteria strains.</title>
        <authorList>
            <person name="Klenk H.-P."/>
        </authorList>
    </citation>
    <scope>NUCLEOTIDE SEQUENCE [LARGE SCALE GENOMIC DNA]</scope>
    <source>
        <strain evidence="2 3">DSM 102030</strain>
    </source>
</reference>